<name>A0AAV4S8E2_CAEEX</name>
<accession>A0AAV4S8E2</accession>
<evidence type="ECO:0000313" key="1">
    <source>
        <dbReference type="EMBL" id="GIY30493.1"/>
    </source>
</evidence>
<evidence type="ECO:0000313" key="2">
    <source>
        <dbReference type="Proteomes" id="UP001054945"/>
    </source>
</evidence>
<reference evidence="1 2" key="1">
    <citation type="submission" date="2021-06" db="EMBL/GenBank/DDBJ databases">
        <title>Caerostris extrusa draft genome.</title>
        <authorList>
            <person name="Kono N."/>
            <person name="Arakawa K."/>
        </authorList>
    </citation>
    <scope>NUCLEOTIDE SEQUENCE [LARGE SCALE GENOMIC DNA]</scope>
</reference>
<sequence length="194" mass="20945">MELLCRRVETPLFELLTAKVTGQLLQFTLAVVNFILNIAVTGEAMHSGVSEKTNKPQICSGVEALLTLQPVLNGVIVSKGRNLPFELPPLTARADSYSSLPTNKPQIWSGVEALLTLQPVLNRVIVSKKDVTPPFEIPLLTATGQLLQFTLVAVNFILNIAVTGEAMHSGVNAKSGLASVVFLPKRVQAWIGYT</sequence>
<dbReference type="AlphaFoldDB" id="A0AAV4S8E2"/>
<organism evidence="1 2">
    <name type="scientific">Caerostris extrusa</name>
    <name type="common">Bark spider</name>
    <name type="synonym">Caerostris bankana</name>
    <dbReference type="NCBI Taxonomy" id="172846"/>
    <lineage>
        <taxon>Eukaryota</taxon>
        <taxon>Metazoa</taxon>
        <taxon>Ecdysozoa</taxon>
        <taxon>Arthropoda</taxon>
        <taxon>Chelicerata</taxon>
        <taxon>Arachnida</taxon>
        <taxon>Araneae</taxon>
        <taxon>Araneomorphae</taxon>
        <taxon>Entelegynae</taxon>
        <taxon>Araneoidea</taxon>
        <taxon>Araneidae</taxon>
        <taxon>Caerostris</taxon>
    </lineage>
</organism>
<gene>
    <name evidence="1" type="ORF">CEXT_664751</name>
</gene>
<comment type="caution">
    <text evidence="1">The sequence shown here is derived from an EMBL/GenBank/DDBJ whole genome shotgun (WGS) entry which is preliminary data.</text>
</comment>
<proteinExistence type="predicted"/>
<keyword evidence="2" id="KW-1185">Reference proteome</keyword>
<dbReference type="Proteomes" id="UP001054945">
    <property type="component" value="Unassembled WGS sequence"/>
</dbReference>
<dbReference type="EMBL" id="BPLR01009238">
    <property type="protein sequence ID" value="GIY30493.1"/>
    <property type="molecule type" value="Genomic_DNA"/>
</dbReference>
<protein>
    <submittedName>
        <fullName evidence="1">Uncharacterized protein</fullName>
    </submittedName>
</protein>